<gene>
    <name evidence="5" type="primary">scpB</name>
    <name evidence="6" type="ORF">SAMN02746091_00332</name>
</gene>
<evidence type="ECO:0000256" key="1">
    <source>
        <dbReference type="ARBA" id="ARBA00022490"/>
    </source>
</evidence>
<evidence type="ECO:0000313" key="7">
    <source>
        <dbReference type="Proteomes" id="UP000184423"/>
    </source>
</evidence>
<keyword evidence="7" id="KW-1185">Reference proteome</keyword>
<organism evidence="6 7">
    <name type="scientific">Caloramator proteoclasticus DSM 10124</name>
    <dbReference type="NCBI Taxonomy" id="1121262"/>
    <lineage>
        <taxon>Bacteria</taxon>
        <taxon>Bacillati</taxon>
        <taxon>Bacillota</taxon>
        <taxon>Clostridia</taxon>
        <taxon>Eubacteriales</taxon>
        <taxon>Clostridiaceae</taxon>
        <taxon>Caloramator</taxon>
    </lineage>
</organism>
<keyword evidence="4 5" id="KW-0131">Cell cycle</keyword>
<dbReference type="GO" id="GO:0006260">
    <property type="term" value="P:DNA replication"/>
    <property type="evidence" value="ECO:0007669"/>
    <property type="project" value="UniProtKB-UniRule"/>
</dbReference>
<dbReference type="RefSeq" id="WP_073247735.1">
    <property type="nucleotide sequence ID" value="NZ_FQVG01000004.1"/>
</dbReference>
<dbReference type="InterPro" id="IPR005234">
    <property type="entry name" value="ScpB_csome_segregation"/>
</dbReference>
<evidence type="ECO:0000256" key="4">
    <source>
        <dbReference type="ARBA" id="ARBA00023306"/>
    </source>
</evidence>
<keyword evidence="3 5" id="KW-0159">Chromosome partition</keyword>
<evidence type="ECO:0000256" key="5">
    <source>
        <dbReference type="HAMAP-Rule" id="MF_01804"/>
    </source>
</evidence>
<dbReference type="InterPro" id="IPR036390">
    <property type="entry name" value="WH_DNA-bd_sf"/>
</dbReference>
<reference evidence="7" key="1">
    <citation type="submission" date="2016-11" db="EMBL/GenBank/DDBJ databases">
        <authorList>
            <person name="Varghese N."/>
            <person name="Submissions S."/>
        </authorList>
    </citation>
    <scope>NUCLEOTIDE SEQUENCE [LARGE SCALE GENOMIC DNA]</scope>
    <source>
        <strain evidence="7">DSM 10124</strain>
    </source>
</reference>
<dbReference type="InterPro" id="IPR036388">
    <property type="entry name" value="WH-like_DNA-bd_sf"/>
</dbReference>
<comment type="function">
    <text evidence="5">Participates in chromosomal partition during cell division. May act via the formation of a condensin-like complex containing Smc and ScpA that pull DNA away from mid-cell into both cell halves.</text>
</comment>
<comment type="similarity">
    <text evidence="5">Belongs to the ScpB family.</text>
</comment>
<sequence>MAESDFLKKFGLSENTERIKGIIESILFAVGDGVDIKELSSIIDIDLKELKSILKDLSLEYEKDNRGLMLIEYNNKIQLATKPEYSTYIKKILKPESKQNLSQAAIETLAIIAYKQPITKVEIDEIRGVRSDRAISTLLERGLIKESGRLDTTGRPILYCTTDEFLKYFGFKNINELPELIELKLENEEE</sequence>
<evidence type="ECO:0000256" key="2">
    <source>
        <dbReference type="ARBA" id="ARBA00022618"/>
    </source>
</evidence>
<keyword evidence="1 5" id="KW-0963">Cytoplasm</keyword>
<dbReference type="Gene3D" id="1.10.10.10">
    <property type="entry name" value="Winged helix-like DNA-binding domain superfamily/Winged helix DNA-binding domain"/>
    <property type="match status" value="2"/>
</dbReference>
<protein>
    <recommendedName>
        <fullName evidence="5">Segregation and condensation protein B</fullName>
    </recommendedName>
</protein>
<dbReference type="Pfam" id="PF04079">
    <property type="entry name" value="SMC_ScpB"/>
    <property type="match status" value="1"/>
</dbReference>
<dbReference type="HAMAP" id="MF_01804">
    <property type="entry name" value="ScpB"/>
    <property type="match status" value="1"/>
</dbReference>
<evidence type="ECO:0000313" key="6">
    <source>
        <dbReference type="EMBL" id="SHE41542.1"/>
    </source>
</evidence>
<comment type="subcellular location">
    <subcellularLocation>
        <location evidence="5">Cytoplasm</location>
    </subcellularLocation>
    <text evidence="5">Associated with two foci at the outer edges of the nucleoid region in young cells, and at four foci within both cell halves in older cells.</text>
</comment>
<dbReference type="PANTHER" id="PTHR34298">
    <property type="entry name" value="SEGREGATION AND CONDENSATION PROTEIN B"/>
    <property type="match status" value="1"/>
</dbReference>
<dbReference type="AlphaFoldDB" id="A0A1M4TAI3"/>
<dbReference type="PANTHER" id="PTHR34298:SF2">
    <property type="entry name" value="SEGREGATION AND CONDENSATION PROTEIN B"/>
    <property type="match status" value="1"/>
</dbReference>
<dbReference type="PIRSF" id="PIRSF019345">
    <property type="entry name" value="ScpB"/>
    <property type="match status" value="1"/>
</dbReference>
<comment type="subunit">
    <text evidence="5">Homodimer. Homodimerization may be required to stabilize the binding of ScpA to the Smc head domains. Component of a cohesin-like complex composed of ScpA, ScpB and the Smc homodimer, in which ScpA and ScpB bind to the head domain of Smc. The presence of the three proteins is required for the association of the complex with DNA.</text>
</comment>
<evidence type="ECO:0000256" key="3">
    <source>
        <dbReference type="ARBA" id="ARBA00022829"/>
    </source>
</evidence>
<name>A0A1M4TAI3_9CLOT</name>
<dbReference type="GO" id="GO:0051301">
    <property type="term" value="P:cell division"/>
    <property type="evidence" value="ECO:0007669"/>
    <property type="project" value="UniProtKB-KW"/>
</dbReference>
<dbReference type="SUPFAM" id="SSF46785">
    <property type="entry name" value="Winged helix' DNA-binding domain"/>
    <property type="match status" value="2"/>
</dbReference>
<dbReference type="GO" id="GO:0005737">
    <property type="term" value="C:cytoplasm"/>
    <property type="evidence" value="ECO:0007669"/>
    <property type="project" value="UniProtKB-SubCell"/>
</dbReference>
<dbReference type="Proteomes" id="UP000184423">
    <property type="component" value="Unassembled WGS sequence"/>
</dbReference>
<accession>A0A1M4TAI3</accession>
<proteinExistence type="inferred from homology"/>
<dbReference type="GO" id="GO:0051304">
    <property type="term" value="P:chromosome separation"/>
    <property type="evidence" value="ECO:0007669"/>
    <property type="project" value="InterPro"/>
</dbReference>
<dbReference type="EMBL" id="FQVG01000004">
    <property type="protein sequence ID" value="SHE41542.1"/>
    <property type="molecule type" value="Genomic_DNA"/>
</dbReference>
<dbReference type="NCBIfam" id="TIGR00281">
    <property type="entry name" value="SMC-Scp complex subunit ScpB"/>
    <property type="match status" value="1"/>
</dbReference>
<keyword evidence="2 5" id="KW-0132">Cell division</keyword>